<evidence type="ECO:0000313" key="3">
    <source>
        <dbReference type="Proteomes" id="UP000706039"/>
    </source>
</evidence>
<dbReference type="InterPro" id="IPR005303">
    <property type="entry name" value="MOCOS_middle"/>
</dbReference>
<dbReference type="Pfam" id="PF03473">
    <property type="entry name" value="MOSC"/>
    <property type="match status" value="1"/>
</dbReference>
<evidence type="ECO:0000313" key="2">
    <source>
        <dbReference type="EMBL" id="MBY8825813.1"/>
    </source>
</evidence>
<dbReference type="SUPFAM" id="SSF141673">
    <property type="entry name" value="MOSC N-terminal domain-like"/>
    <property type="match status" value="1"/>
</dbReference>
<dbReference type="RefSeq" id="WP_222992909.1">
    <property type="nucleotide sequence ID" value="NZ_JAINVV010000013.1"/>
</dbReference>
<dbReference type="PROSITE" id="PS51340">
    <property type="entry name" value="MOSC"/>
    <property type="match status" value="1"/>
</dbReference>
<dbReference type="InterPro" id="IPR011037">
    <property type="entry name" value="Pyrv_Knase-like_insert_dom_sf"/>
</dbReference>
<dbReference type="SUPFAM" id="SSF50800">
    <property type="entry name" value="PK beta-barrel domain-like"/>
    <property type="match status" value="1"/>
</dbReference>
<dbReference type="InterPro" id="IPR005302">
    <property type="entry name" value="MoCF_Sase_C"/>
</dbReference>
<dbReference type="Proteomes" id="UP000706039">
    <property type="component" value="Unassembled WGS sequence"/>
</dbReference>
<gene>
    <name evidence="2" type="ORF">K7G82_26155</name>
</gene>
<evidence type="ECO:0000259" key="1">
    <source>
        <dbReference type="PROSITE" id="PS51340"/>
    </source>
</evidence>
<name>A0ABS7PX65_9SPHN</name>
<organism evidence="2 3">
    <name type="scientific">Sphingomonas colocasiae</name>
    <dbReference type="NCBI Taxonomy" id="1848973"/>
    <lineage>
        <taxon>Bacteria</taxon>
        <taxon>Pseudomonadati</taxon>
        <taxon>Pseudomonadota</taxon>
        <taxon>Alphaproteobacteria</taxon>
        <taxon>Sphingomonadales</taxon>
        <taxon>Sphingomonadaceae</taxon>
        <taxon>Sphingomonas</taxon>
    </lineage>
</organism>
<protein>
    <submittedName>
        <fullName evidence="2">MOSC domain-containing protein</fullName>
    </submittedName>
</protein>
<keyword evidence="3" id="KW-1185">Reference proteome</keyword>
<comment type="caution">
    <text evidence="2">The sequence shown here is derived from an EMBL/GenBank/DDBJ whole genome shotgun (WGS) entry which is preliminary data.</text>
</comment>
<reference evidence="2 3" key="1">
    <citation type="submission" date="2021-08" db="EMBL/GenBank/DDBJ databases">
        <authorList>
            <person name="Tuo L."/>
        </authorList>
    </citation>
    <scope>NUCLEOTIDE SEQUENCE [LARGE SCALE GENOMIC DNA]</scope>
    <source>
        <strain evidence="2 3">JCM 31229</strain>
    </source>
</reference>
<accession>A0ABS7PX65</accession>
<proteinExistence type="predicted"/>
<dbReference type="EMBL" id="JAINVV010000013">
    <property type="protein sequence ID" value="MBY8825813.1"/>
    <property type="molecule type" value="Genomic_DNA"/>
</dbReference>
<dbReference type="Pfam" id="PF03476">
    <property type="entry name" value="MOSC_N"/>
    <property type="match status" value="1"/>
</dbReference>
<sequence>MARIAGIYRYPVKGLGSEKLDSTKVAAGRGIARDRAYAIALAGTAFDPRAPEHLSKVKFATLMTHPGLAALTADFSDGAERLTLQCDGAAVLDISLRQSEDVARFDHFITEFVDDRAKGPLRLVTADSHMFSDIREDCLSIVNLASVDALSAAFGKPIDPLRFRANIYVSGLPAWHERSWKAGDEIAIGGGRFGVMSAISRCAAVNVDLATARIDGDLPALLRRQFGQNAMGVYIDAIGTTRIATGDGVDARNASK</sequence>
<feature type="domain" description="MOSC" evidence="1">
    <location>
        <begin position="94"/>
        <end position="252"/>
    </location>
</feature>